<dbReference type="AlphaFoldDB" id="A0A0K2UYG2"/>
<sequence>MSILTRSKSIQIKEVPA</sequence>
<dbReference type="EMBL" id="HACA01025400">
    <property type="protein sequence ID" value="CDW42761.1"/>
    <property type="molecule type" value="Transcribed_RNA"/>
</dbReference>
<accession>A0A0K2UYG2</accession>
<protein>
    <submittedName>
        <fullName evidence="1">Uncharacterized protein</fullName>
    </submittedName>
</protein>
<name>A0A0K2UYG2_LEPSM</name>
<organism evidence="1">
    <name type="scientific">Lepeophtheirus salmonis</name>
    <name type="common">Salmon louse</name>
    <name type="synonym">Caligus salmonis</name>
    <dbReference type="NCBI Taxonomy" id="72036"/>
    <lineage>
        <taxon>Eukaryota</taxon>
        <taxon>Metazoa</taxon>
        <taxon>Ecdysozoa</taxon>
        <taxon>Arthropoda</taxon>
        <taxon>Crustacea</taxon>
        <taxon>Multicrustacea</taxon>
        <taxon>Hexanauplia</taxon>
        <taxon>Copepoda</taxon>
        <taxon>Siphonostomatoida</taxon>
        <taxon>Caligidae</taxon>
        <taxon>Lepeophtheirus</taxon>
    </lineage>
</organism>
<reference evidence="1" key="1">
    <citation type="submission" date="2014-05" db="EMBL/GenBank/DDBJ databases">
        <authorList>
            <person name="Chronopoulou M."/>
        </authorList>
    </citation>
    <scope>NUCLEOTIDE SEQUENCE</scope>
    <source>
        <tissue evidence="1">Whole organism</tissue>
    </source>
</reference>
<evidence type="ECO:0000313" key="1">
    <source>
        <dbReference type="EMBL" id="CDW42761.1"/>
    </source>
</evidence>
<proteinExistence type="predicted"/>